<proteinExistence type="predicted"/>
<name>A0ACC2MJL0_PERAE</name>
<gene>
    <name evidence="1" type="ORF">MRB53_007658</name>
</gene>
<dbReference type="EMBL" id="CM056810">
    <property type="protein sequence ID" value="KAJ8645910.1"/>
    <property type="molecule type" value="Genomic_DNA"/>
</dbReference>
<evidence type="ECO:0000313" key="2">
    <source>
        <dbReference type="Proteomes" id="UP001234297"/>
    </source>
</evidence>
<protein>
    <submittedName>
        <fullName evidence="1">Uncharacterized protein</fullName>
    </submittedName>
</protein>
<accession>A0ACC2MJL0</accession>
<sequence>MALISKVWHIGETLFPHKIQMPKMLCTPDDKKVMQQIQAVHSPDANLNVDENALLAMAEDILHHATPTTHLLHSTNPLAKNVVQLKPLPDISGRDPLISVLLKVVIDVAKCIIDLMDLPSQYISPDKHPLSEALTHIPDAVYWAIKGIVACSSQSIGLMNMSHESVTSNAEARKKLTDLAQILKSIHAHLANHLALCHEHIDDQTNNRIYYNLTHLMESGHIDNMEILMELIHTKDTLPLFNGVSKNRVSLNILRGQTVVLFISYLVISDEEIKEIAQQVGKQDRQFEILWLPIIDKPIESNELKYEILRKASLMPWYSLHYSLTLQPGVMRYIKEMWHFEKKPLMVVLNGHGKVVCSNAYHKIMVWGNAAYPFDSHRVETLWKVARWSLEFLVDGIVSEKEQWVKEEMFICFYGGNELDWIRIFTSAMKMVVKGEGIILELIYIGKKHTETIIKENLSKCWDDPLKIRRFRARLESIWHNKMQHGKSISNDTVLRDVMMLLSADGSGQGWAMIGHGLKDLISVNGKMITDCLLQLKKLKISITSQNLFSTMKNLIEEVRRITPIDVVHKHCSHIILPNTNGIIQENVVCVDCNRPMEKYVMYKCCIE</sequence>
<dbReference type="Proteomes" id="UP001234297">
    <property type="component" value="Chromosome 2"/>
</dbReference>
<reference evidence="1 2" key="1">
    <citation type="journal article" date="2022" name="Hortic Res">
        <title>A haplotype resolved chromosomal level avocado genome allows analysis of novel avocado genes.</title>
        <authorList>
            <person name="Nath O."/>
            <person name="Fletcher S.J."/>
            <person name="Hayward A."/>
            <person name="Shaw L.M."/>
            <person name="Masouleh A.K."/>
            <person name="Furtado A."/>
            <person name="Henry R.J."/>
            <person name="Mitter N."/>
        </authorList>
    </citation>
    <scope>NUCLEOTIDE SEQUENCE [LARGE SCALE GENOMIC DNA]</scope>
    <source>
        <strain evidence="2">cv. Hass</strain>
    </source>
</reference>
<organism evidence="1 2">
    <name type="scientific">Persea americana</name>
    <name type="common">Avocado</name>
    <dbReference type="NCBI Taxonomy" id="3435"/>
    <lineage>
        <taxon>Eukaryota</taxon>
        <taxon>Viridiplantae</taxon>
        <taxon>Streptophyta</taxon>
        <taxon>Embryophyta</taxon>
        <taxon>Tracheophyta</taxon>
        <taxon>Spermatophyta</taxon>
        <taxon>Magnoliopsida</taxon>
        <taxon>Magnoliidae</taxon>
        <taxon>Laurales</taxon>
        <taxon>Lauraceae</taxon>
        <taxon>Persea</taxon>
    </lineage>
</organism>
<keyword evidence="2" id="KW-1185">Reference proteome</keyword>
<evidence type="ECO:0000313" key="1">
    <source>
        <dbReference type="EMBL" id="KAJ8645910.1"/>
    </source>
</evidence>
<comment type="caution">
    <text evidence="1">The sequence shown here is derived from an EMBL/GenBank/DDBJ whole genome shotgun (WGS) entry which is preliminary data.</text>
</comment>